<dbReference type="GO" id="GO:0005525">
    <property type="term" value="F:GTP binding"/>
    <property type="evidence" value="ECO:0007669"/>
    <property type="project" value="UniProtKB-UniRule"/>
</dbReference>
<dbReference type="GO" id="GO:0046872">
    <property type="term" value="F:metal ion binding"/>
    <property type="evidence" value="ECO:0007669"/>
    <property type="project" value="UniProtKB-KW"/>
</dbReference>
<evidence type="ECO:0000256" key="3">
    <source>
        <dbReference type="ARBA" id="ARBA00022723"/>
    </source>
</evidence>
<keyword evidence="3 10" id="KW-0479">Metal-binding</keyword>
<dbReference type="InterPro" id="IPR004881">
    <property type="entry name" value="Ribosome_biogen_GTPase_RsgA"/>
</dbReference>
<dbReference type="Pfam" id="PF03193">
    <property type="entry name" value="RsgA_GTPase"/>
    <property type="match status" value="1"/>
</dbReference>
<dbReference type="PANTHER" id="PTHR32120">
    <property type="entry name" value="SMALL RIBOSOMAL SUBUNIT BIOGENESIS GTPASE RSGA"/>
    <property type="match status" value="1"/>
</dbReference>
<evidence type="ECO:0000256" key="10">
    <source>
        <dbReference type="HAMAP-Rule" id="MF_01820"/>
    </source>
</evidence>
<dbReference type="Gene3D" id="3.40.50.300">
    <property type="entry name" value="P-loop containing nucleotide triphosphate hydrolases"/>
    <property type="match status" value="1"/>
</dbReference>
<dbReference type="GO" id="GO:0042274">
    <property type="term" value="P:ribosomal small subunit biogenesis"/>
    <property type="evidence" value="ECO:0007669"/>
    <property type="project" value="UniProtKB-UniRule"/>
</dbReference>
<dbReference type="InterPro" id="IPR031944">
    <property type="entry name" value="RsgA_N"/>
</dbReference>
<comment type="subunit">
    <text evidence="10">Monomer. Associates with 30S ribosomal subunit, binds 16S rRNA.</text>
</comment>
<dbReference type="PANTHER" id="PTHR32120:SF11">
    <property type="entry name" value="SMALL RIBOSOMAL SUBUNIT BIOGENESIS GTPASE RSGA 1, MITOCHONDRIAL-RELATED"/>
    <property type="match status" value="1"/>
</dbReference>
<feature type="binding site" evidence="10">
    <location>
        <position position="261"/>
    </location>
    <ligand>
        <name>Zn(2+)</name>
        <dbReference type="ChEBI" id="CHEBI:29105"/>
    </ligand>
</feature>
<comment type="similarity">
    <text evidence="10">Belongs to the TRAFAC class YlqF/YawG GTPase family. RsgA subfamily.</text>
</comment>
<dbReference type="PROSITE" id="PS51721">
    <property type="entry name" value="G_CP"/>
    <property type="match status" value="1"/>
</dbReference>
<dbReference type="SUPFAM" id="SSF50249">
    <property type="entry name" value="Nucleic acid-binding proteins"/>
    <property type="match status" value="1"/>
</dbReference>
<keyword evidence="6 10" id="KW-0378">Hydrolase</keyword>
<feature type="binding site" evidence="10">
    <location>
        <begin position="166"/>
        <end position="174"/>
    </location>
    <ligand>
        <name>GTP</name>
        <dbReference type="ChEBI" id="CHEBI:37565"/>
    </ligand>
</feature>
<dbReference type="SUPFAM" id="SSF52540">
    <property type="entry name" value="P-loop containing nucleoside triphosphate hydrolases"/>
    <property type="match status" value="1"/>
</dbReference>
<feature type="binding site" evidence="10">
    <location>
        <position position="255"/>
    </location>
    <ligand>
        <name>Zn(2+)</name>
        <dbReference type="ChEBI" id="CHEBI:29105"/>
    </ligand>
</feature>
<feature type="domain" description="CP-type G" evidence="12">
    <location>
        <begin position="62"/>
        <end position="224"/>
    </location>
</feature>
<dbReference type="InterPro" id="IPR010914">
    <property type="entry name" value="RsgA_GTPase_dom"/>
</dbReference>
<protein>
    <recommendedName>
        <fullName evidence="10">Small ribosomal subunit biogenesis GTPase RsgA</fullName>
        <ecNumber evidence="10">3.6.1.-</ecNumber>
    </recommendedName>
</protein>
<evidence type="ECO:0000259" key="11">
    <source>
        <dbReference type="PROSITE" id="PS50936"/>
    </source>
</evidence>
<dbReference type="CDD" id="cd04466">
    <property type="entry name" value="S1_YloQ_GTPase"/>
    <property type="match status" value="1"/>
</dbReference>
<gene>
    <name evidence="10 13" type="primary">rsgA</name>
    <name evidence="13" type="ORF">EZJ19_09890</name>
</gene>
<dbReference type="PROSITE" id="PS50936">
    <property type="entry name" value="ENGC_GTPASE"/>
    <property type="match status" value="1"/>
</dbReference>
<evidence type="ECO:0000256" key="2">
    <source>
        <dbReference type="ARBA" id="ARBA00022517"/>
    </source>
</evidence>
<keyword evidence="1 10" id="KW-0963">Cytoplasm</keyword>
<comment type="caution">
    <text evidence="13">The sequence shown here is derived from an EMBL/GenBank/DDBJ whole genome shotgun (WGS) entry which is preliminary data.</text>
</comment>
<keyword evidence="4 10" id="KW-0699">rRNA-binding</keyword>
<feature type="domain" description="EngC GTPase" evidence="11">
    <location>
        <begin position="78"/>
        <end position="222"/>
    </location>
</feature>
<dbReference type="InterPro" id="IPR027417">
    <property type="entry name" value="P-loop_NTPase"/>
</dbReference>
<feature type="binding site" evidence="10">
    <location>
        <begin position="117"/>
        <end position="120"/>
    </location>
    <ligand>
        <name>GTP</name>
        <dbReference type="ChEBI" id="CHEBI:37565"/>
    </ligand>
</feature>
<feature type="binding site" evidence="10">
    <location>
        <position position="248"/>
    </location>
    <ligand>
        <name>Zn(2+)</name>
        <dbReference type="ChEBI" id="CHEBI:29105"/>
    </ligand>
</feature>
<comment type="cofactor">
    <cofactor evidence="10">
        <name>Zn(2+)</name>
        <dbReference type="ChEBI" id="CHEBI:29105"/>
    </cofactor>
    <text evidence="10">Binds 1 zinc ion per subunit.</text>
</comment>
<dbReference type="EC" id="3.6.1.-" evidence="10"/>
<sequence length="295" mass="31728">MTGRLAGRVVAVHGRHFLVETGAGRYDCVTRGKKGGLACGDRVEIKPTGVDAAVIEKNLPRDNLLYRSDRFHTKLLAANVDQVFVVTAAVPSPDPGLLDRCLVACEAAGIPARIVVNKTDRPETAPWLERLQTYAALGYPLIPLAAKTDVAPLAGWLAGRTSILVGASGVGKSTLVNALVPEAEIATQDISEALDTGKHTTTHTRLYHLPEGGALIDSPGMQEFALGHLDQADLQAAFPEFRPLAGQCRFYNCRHLREPGCAVLAAVETGAVARARWRSYEALCRELDKAAKDYR</sequence>
<comment type="subcellular location">
    <subcellularLocation>
        <location evidence="10">Cytoplasm</location>
    </subcellularLocation>
</comment>
<keyword evidence="14" id="KW-1185">Reference proteome</keyword>
<dbReference type="RefSeq" id="WP_131447110.1">
    <property type="nucleotide sequence ID" value="NZ_SJZB01000036.1"/>
</dbReference>
<keyword evidence="2 10" id="KW-0690">Ribosome biogenesis</keyword>
<dbReference type="CDD" id="cd01854">
    <property type="entry name" value="YjeQ_EngC"/>
    <property type="match status" value="1"/>
</dbReference>
<evidence type="ECO:0000256" key="8">
    <source>
        <dbReference type="ARBA" id="ARBA00022884"/>
    </source>
</evidence>
<dbReference type="Gene3D" id="1.10.40.50">
    <property type="entry name" value="Probable gtpase engc, domain 3"/>
    <property type="match status" value="1"/>
</dbReference>
<evidence type="ECO:0000256" key="4">
    <source>
        <dbReference type="ARBA" id="ARBA00022730"/>
    </source>
</evidence>
<keyword evidence="7 10" id="KW-0862">Zinc</keyword>
<dbReference type="GO" id="GO:0019843">
    <property type="term" value="F:rRNA binding"/>
    <property type="evidence" value="ECO:0007669"/>
    <property type="project" value="UniProtKB-KW"/>
</dbReference>
<reference evidence="13 14" key="1">
    <citation type="submission" date="2019-03" db="EMBL/GenBank/DDBJ databases">
        <title>Genome sequence of Thiobacillaceae bacterium LSR1, a sulfur-oxidizing bacterium isolated from freshwater sediment.</title>
        <authorList>
            <person name="Li S."/>
        </authorList>
    </citation>
    <scope>NUCLEOTIDE SEQUENCE [LARGE SCALE GENOMIC DNA]</scope>
    <source>
        <strain evidence="13 14">LSR1</strain>
    </source>
</reference>
<dbReference type="Gene3D" id="2.40.50.140">
    <property type="entry name" value="Nucleic acid-binding proteins"/>
    <property type="match status" value="1"/>
</dbReference>
<accession>A0A4R1BA89</accession>
<evidence type="ECO:0000259" key="12">
    <source>
        <dbReference type="PROSITE" id="PS51721"/>
    </source>
</evidence>
<evidence type="ECO:0000313" key="13">
    <source>
        <dbReference type="EMBL" id="TCJ13837.1"/>
    </source>
</evidence>
<proteinExistence type="inferred from homology"/>
<evidence type="ECO:0000256" key="5">
    <source>
        <dbReference type="ARBA" id="ARBA00022741"/>
    </source>
</evidence>
<dbReference type="OrthoDB" id="9809485at2"/>
<dbReference type="AlphaFoldDB" id="A0A4R1BA89"/>
<comment type="function">
    <text evidence="10">One of several proteins that assist in the late maturation steps of the functional core of the 30S ribosomal subunit. Helps release RbfA from mature subunits. May play a role in the assembly of ribosomal proteins into the subunit. Circularly permuted GTPase that catalyzes slow GTP hydrolysis, GTPase activity is stimulated by the 30S ribosomal subunit.</text>
</comment>
<dbReference type="InterPro" id="IPR030378">
    <property type="entry name" value="G_CP_dom"/>
</dbReference>
<keyword evidence="8 10" id="KW-0694">RNA-binding</keyword>
<evidence type="ECO:0000313" key="14">
    <source>
        <dbReference type="Proteomes" id="UP000295443"/>
    </source>
</evidence>
<name>A0A4R1BA89_9PROT</name>
<evidence type="ECO:0000256" key="7">
    <source>
        <dbReference type="ARBA" id="ARBA00022833"/>
    </source>
</evidence>
<evidence type="ECO:0000256" key="1">
    <source>
        <dbReference type="ARBA" id="ARBA00022490"/>
    </source>
</evidence>
<dbReference type="GO" id="GO:0005737">
    <property type="term" value="C:cytoplasm"/>
    <property type="evidence" value="ECO:0007669"/>
    <property type="project" value="UniProtKB-SubCell"/>
</dbReference>
<evidence type="ECO:0000256" key="9">
    <source>
        <dbReference type="ARBA" id="ARBA00023134"/>
    </source>
</evidence>
<keyword evidence="9 10" id="KW-0342">GTP-binding</keyword>
<organism evidence="13 14">
    <name type="scientific">Parasulfuritortus cantonensis</name>
    <dbReference type="NCBI Taxonomy" id="2528202"/>
    <lineage>
        <taxon>Bacteria</taxon>
        <taxon>Pseudomonadati</taxon>
        <taxon>Pseudomonadota</taxon>
        <taxon>Betaproteobacteria</taxon>
        <taxon>Nitrosomonadales</taxon>
        <taxon>Thiobacillaceae</taxon>
        <taxon>Parasulfuritortus</taxon>
    </lineage>
</organism>
<dbReference type="NCBIfam" id="TIGR00157">
    <property type="entry name" value="ribosome small subunit-dependent GTPase A"/>
    <property type="match status" value="1"/>
</dbReference>
<dbReference type="HAMAP" id="MF_01820">
    <property type="entry name" value="GTPase_RsgA"/>
    <property type="match status" value="1"/>
</dbReference>
<evidence type="ECO:0000256" key="6">
    <source>
        <dbReference type="ARBA" id="ARBA00022801"/>
    </source>
</evidence>
<feature type="binding site" evidence="10">
    <location>
        <position position="253"/>
    </location>
    <ligand>
        <name>Zn(2+)</name>
        <dbReference type="ChEBI" id="CHEBI:29105"/>
    </ligand>
</feature>
<dbReference type="GO" id="GO:0003924">
    <property type="term" value="F:GTPase activity"/>
    <property type="evidence" value="ECO:0007669"/>
    <property type="project" value="UniProtKB-UniRule"/>
</dbReference>
<dbReference type="Proteomes" id="UP000295443">
    <property type="component" value="Unassembled WGS sequence"/>
</dbReference>
<dbReference type="InterPro" id="IPR012340">
    <property type="entry name" value="NA-bd_OB-fold"/>
</dbReference>
<keyword evidence="5 10" id="KW-0547">Nucleotide-binding</keyword>
<dbReference type="EMBL" id="SJZB01000036">
    <property type="protein sequence ID" value="TCJ13837.1"/>
    <property type="molecule type" value="Genomic_DNA"/>
</dbReference>